<proteinExistence type="predicted"/>
<reference evidence="1" key="1">
    <citation type="submission" date="2016-10" db="EMBL/GenBank/DDBJ databases">
        <title>Sequence of Gallionella enrichment culture.</title>
        <authorList>
            <person name="Poehlein A."/>
            <person name="Muehling M."/>
            <person name="Daniel R."/>
        </authorList>
    </citation>
    <scope>NUCLEOTIDE SEQUENCE</scope>
</reference>
<comment type="caution">
    <text evidence="1">The sequence shown here is derived from an EMBL/GenBank/DDBJ whole genome shotgun (WGS) entry which is preliminary data.</text>
</comment>
<organism evidence="1">
    <name type="scientific">mine drainage metagenome</name>
    <dbReference type="NCBI Taxonomy" id="410659"/>
    <lineage>
        <taxon>unclassified sequences</taxon>
        <taxon>metagenomes</taxon>
        <taxon>ecological metagenomes</taxon>
    </lineage>
</organism>
<dbReference type="AlphaFoldDB" id="A0A1J5PH35"/>
<evidence type="ECO:0000313" key="1">
    <source>
        <dbReference type="EMBL" id="OIQ70530.1"/>
    </source>
</evidence>
<accession>A0A1J5PH35</accession>
<name>A0A1J5PH35_9ZZZZ</name>
<protein>
    <submittedName>
        <fullName evidence="1">Uncharacterized protein</fullName>
    </submittedName>
</protein>
<gene>
    <name evidence="1" type="ORF">GALL_478570</name>
</gene>
<sequence>MQRQRLTAPESPETDRKRAYKVLMRLNFLRCTVNG</sequence>
<dbReference type="EMBL" id="MLJW01004158">
    <property type="protein sequence ID" value="OIQ70530.1"/>
    <property type="molecule type" value="Genomic_DNA"/>
</dbReference>